<reference evidence="2" key="1">
    <citation type="submission" date="2016-03" db="EMBL/GenBank/DDBJ databases">
        <title>Updated assembly of Pseudogymnoascus destructans, the fungus causing white-nose syndrome of bats.</title>
        <authorList>
            <person name="Palmer J.M."/>
            <person name="Drees K.P."/>
            <person name="Foster J.T."/>
            <person name="Lindner D.L."/>
        </authorList>
    </citation>
    <scope>NUCLEOTIDE SEQUENCE [LARGE SCALE GENOMIC DNA]</scope>
    <source>
        <strain evidence="2">20631-21</strain>
    </source>
</reference>
<proteinExistence type="predicted"/>
<dbReference type="VEuPathDB" id="FungiDB:GMDG_02415"/>
<dbReference type="EMBL" id="KV441390">
    <property type="protein sequence ID" value="OAF61117.1"/>
    <property type="molecule type" value="Genomic_DNA"/>
</dbReference>
<feature type="compositionally biased region" description="Acidic residues" evidence="1">
    <location>
        <begin position="85"/>
        <end position="96"/>
    </location>
</feature>
<feature type="compositionally biased region" description="Polar residues" evidence="1">
    <location>
        <begin position="104"/>
        <end position="113"/>
    </location>
</feature>
<name>A0A177AGB6_9PEZI</name>
<dbReference type="RefSeq" id="XP_024326395.1">
    <property type="nucleotide sequence ID" value="XM_024466057.1"/>
</dbReference>
<feature type="region of interest" description="Disordered" evidence="1">
    <location>
        <begin position="41"/>
        <end position="133"/>
    </location>
</feature>
<accession>A0A177AGB6</accession>
<feature type="compositionally biased region" description="Acidic residues" evidence="1">
    <location>
        <begin position="62"/>
        <end position="77"/>
    </location>
</feature>
<feature type="compositionally biased region" description="Polar residues" evidence="1">
    <location>
        <begin position="50"/>
        <end position="60"/>
    </location>
</feature>
<dbReference type="Proteomes" id="UP000077154">
    <property type="component" value="Unassembled WGS sequence"/>
</dbReference>
<sequence>MLAPVTEVIIYNDILIRSMPPKLTITGIPARFQSIWRPDSTLNRGEEAPIQTSTIASGFSSGEDDTNDDDTNDDDTNDNNTNDNDTNDNDTNDNDNTEPPPLQTPITLSNIQGRPQKRKRSQEEEDILQGKGKTRALSPNEYIILLKICLWIADTYRTAEAATFFKNVTSQGERAIKRLLFG</sequence>
<gene>
    <name evidence="2" type="ORF">VC83_02391</name>
</gene>
<dbReference type="AlphaFoldDB" id="A0A177AGB6"/>
<evidence type="ECO:0000256" key="1">
    <source>
        <dbReference type="SAM" id="MobiDB-lite"/>
    </source>
</evidence>
<protein>
    <submittedName>
        <fullName evidence="2">Uncharacterized protein</fullName>
    </submittedName>
</protein>
<organism evidence="2">
    <name type="scientific">Pseudogymnoascus destructans</name>
    <dbReference type="NCBI Taxonomy" id="655981"/>
    <lineage>
        <taxon>Eukaryota</taxon>
        <taxon>Fungi</taxon>
        <taxon>Dikarya</taxon>
        <taxon>Ascomycota</taxon>
        <taxon>Pezizomycotina</taxon>
        <taxon>Leotiomycetes</taxon>
        <taxon>Thelebolales</taxon>
        <taxon>Thelebolaceae</taxon>
        <taxon>Pseudogymnoascus</taxon>
    </lineage>
</organism>
<dbReference type="GeneID" id="36285474"/>
<evidence type="ECO:0000313" key="2">
    <source>
        <dbReference type="EMBL" id="OAF61117.1"/>
    </source>
</evidence>